<protein>
    <recommendedName>
        <fullName evidence="4">DUF2523 domain-containing protein</fullName>
    </recommendedName>
</protein>
<evidence type="ECO:0008006" key="4">
    <source>
        <dbReference type="Google" id="ProtNLM"/>
    </source>
</evidence>
<keyword evidence="1" id="KW-0472">Membrane</keyword>
<evidence type="ECO:0000313" key="2">
    <source>
        <dbReference type="EMBL" id="POA98054.1"/>
    </source>
</evidence>
<dbReference type="Proteomes" id="UP000236416">
    <property type="component" value="Unassembled WGS sequence"/>
</dbReference>
<gene>
    <name evidence="2" type="ORF">C2134_13610</name>
</gene>
<keyword evidence="1" id="KW-1133">Transmembrane helix</keyword>
<comment type="caution">
    <text evidence="2">The sequence shown here is derived from an EMBL/GenBank/DDBJ whole genome shotgun (WGS) entry which is preliminary data.</text>
</comment>
<evidence type="ECO:0000256" key="1">
    <source>
        <dbReference type="SAM" id="Phobius"/>
    </source>
</evidence>
<keyword evidence="3" id="KW-1185">Reference proteome</keyword>
<dbReference type="Pfam" id="PF10734">
    <property type="entry name" value="DUF2523"/>
    <property type="match status" value="1"/>
</dbReference>
<evidence type="ECO:0000313" key="3">
    <source>
        <dbReference type="Proteomes" id="UP000236416"/>
    </source>
</evidence>
<name>A0A2K4MLU0_9NEIS</name>
<dbReference type="RefSeq" id="WP_103320723.1">
    <property type="nucleotide sequence ID" value="NZ_PPTF01000065.1"/>
</dbReference>
<proteinExistence type="predicted"/>
<reference evidence="2 3" key="1">
    <citation type="submission" date="2018-01" db="EMBL/GenBank/DDBJ databases">
        <title>Genomic Sequence of Chromobacterium MWU13-2610 from wild cranberry bogs within the Cape Cod National Seashore.</title>
        <authorList>
            <person name="O'Hara-Hanley K."/>
            <person name="Soby S."/>
            <person name="Harrison A."/>
        </authorList>
    </citation>
    <scope>NUCLEOTIDE SEQUENCE [LARGE SCALE GENOMIC DNA]</scope>
    <source>
        <strain evidence="2 3">MWU13-2610</strain>
    </source>
</reference>
<dbReference type="InterPro" id="IPR019670">
    <property type="entry name" value="DUF2523"/>
</dbReference>
<keyword evidence="1" id="KW-0812">Transmembrane</keyword>
<feature type="transmembrane region" description="Helical" evidence="1">
    <location>
        <begin position="22"/>
        <end position="46"/>
    </location>
</feature>
<organism evidence="2 3">
    <name type="scientific">Chromobacterium sinusclupearum</name>
    <dbReference type="NCBI Taxonomy" id="2077146"/>
    <lineage>
        <taxon>Bacteria</taxon>
        <taxon>Pseudomonadati</taxon>
        <taxon>Pseudomonadota</taxon>
        <taxon>Betaproteobacteria</taxon>
        <taxon>Neisseriales</taxon>
        <taxon>Chromobacteriaceae</taxon>
        <taxon>Chromobacterium</taxon>
    </lineage>
</organism>
<accession>A0A2K4MLU0</accession>
<dbReference type="AlphaFoldDB" id="A0A2K4MLU0"/>
<feature type="transmembrane region" description="Helical" evidence="1">
    <location>
        <begin position="66"/>
        <end position="88"/>
    </location>
</feature>
<dbReference type="EMBL" id="PPTF01000065">
    <property type="protein sequence ID" value="POA98054.1"/>
    <property type="molecule type" value="Genomic_DNA"/>
</dbReference>
<sequence>MTAFFQNCINLMMAILKAIPDMLYDVAVKIFGELLNLVTFIISLIPFPQALAGGLQSFLDGLGGDILYFLGVTGFATGMSIIGAAYVFRVIRKFVTLFQW</sequence>